<name>C6XVB7_PEDHD</name>
<dbReference type="AlphaFoldDB" id="C6XVB7"/>
<dbReference type="RefSeq" id="WP_015807597.1">
    <property type="nucleotide sequence ID" value="NC_013061.1"/>
</dbReference>
<keyword evidence="2" id="KW-1185">Reference proteome</keyword>
<dbReference type="Proteomes" id="UP000000852">
    <property type="component" value="Chromosome"/>
</dbReference>
<dbReference type="HOGENOM" id="CLU_2155937_0_0_10"/>
<organism evidence="1 2">
    <name type="scientific">Pedobacter heparinus (strain ATCC 13125 / DSM 2366 / CIP 104194 / JCM 7457 / NBRC 12017 / NCIMB 9290 / NRRL B-14731 / HIM 762-3)</name>
    <dbReference type="NCBI Taxonomy" id="485917"/>
    <lineage>
        <taxon>Bacteria</taxon>
        <taxon>Pseudomonadati</taxon>
        <taxon>Bacteroidota</taxon>
        <taxon>Sphingobacteriia</taxon>
        <taxon>Sphingobacteriales</taxon>
        <taxon>Sphingobacteriaceae</taxon>
        <taxon>Pedobacter</taxon>
    </lineage>
</organism>
<evidence type="ECO:0008006" key="3">
    <source>
        <dbReference type="Google" id="ProtNLM"/>
    </source>
</evidence>
<accession>C6XVB7</accession>
<dbReference type="STRING" id="485917.Phep_1774"/>
<dbReference type="EMBL" id="CP001681">
    <property type="protein sequence ID" value="ACU03983.1"/>
    <property type="molecule type" value="Genomic_DNA"/>
</dbReference>
<dbReference type="eggNOG" id="ENOG50349NU">
    <property type="taxonomic scope" value="Bacteria"/>
</dbReference>
<sequence length="111" mass="12884">METIVMTMDVNGLNHREFRAIIDEMGVEKRPEAQIYQHITHPTESGFRIIEVWESQEGFEEFLERRLKPAIIKLDINRETTITFQPLHNFFGPRINELPSLIPVLPGGPNT</sequence>
<reference evidence="1 2" key="1">
    <citation type="journal article" date="2009" name="Stand. Genomic Sci.">
        <title>Complete genome sequence of Pedobacter heparinus type strain (HIM 762-3).</title>
        <authorList>
            <person name="Han C."/>
            <person name="Spring S."/>
            <person name="Lapidus A."/>
            <person name="Del Rio T.G."/>
            <person name="Tice H."/>
            <person name="Copeland A."/>
            <person name="Cheng J.F."/>
            <person name="Lucas S."/>
            <person name="Chen F."/>
            <person name="Nolan M."/>
            <person name="Bruce D."/>
            <person name="Goodwin L."/>
            <person name="Pitluck S."/>
            <person name="Ivanova N."/>
            <person name="Mavromatis K."/>
            <person name="Mikhailova N."/>
            <person name="Pati A."/>
            <person name="Chen A."/>
            <person name="Palaniappan K."/>
            <person name="Land M."/>
            <person name="Hauser L."/>
            <person name="Chang Y.J."/>
            <person name="Jeffries C.C."/>
            <person name="Saunders E."/>
            <person name="Chertkov O."/>
            <person name="Brettin T."/>
            <person name="Goker M."/>
            <person name="Rohde M."/>
            <person name="Bristow J."/>
            <person name="Eisen J.A."/>
            <person name="Markowitz V."/>
            <person name="Hugenholtz P."/>
            <person name="Kyrpides N.C."/>
            <person name="Klenk H.P."/>
            <person name="Detter J.C."/>
        </authorList>
    </citation>
    <scope>NUCLEOTIDE SEQUENCE [LARGE SCALE GENOMIC DNA]</scope>
    <source>
        <strain evidence="2">ATCC 13125 / DSM 2366 / CIP 104194 / JCM 7457 / NBRC 12017 / NCIMB 9290 / NRRL B-14731 / HIM 762-3</strain>
    </source>
</reference>
<dbReference type="OrthoDB" id="1550900at2"/>
<evidence type="ECO:0000313" key="1">
    <source>
        <dbReference type="EMBL" id="ACU03983.1"/>
    </source>
</evidence>
<protein>
    <recommendedName>
        <fullName evidence="3">ABM domain-containing protein</fullName>
    </recommendedName>
</protein>
<proteinExistence type="predicted"/>
<gene>
    <name evidence="1" type="ordered locus">Phep_1774</name>
</gene>
<evidence type="ECO:0000313" key="2">
    <source>
        <dbReference type="Proteomes" id="UP000000852"/>
    </source>
</evidence>
<dbReference type="KEGG" id="phe:Phep_1774"/>